<feature type="compositionally biased region" description="Polar residues" evidence="13">
    <location>
        <begin position="1486"/>
        <end position="1499"/>
    </location>
</feature>
<comment type="subcellular location">
    <subcellularLocation>
        <location evidence="1">Cytoplasm</location>
        <location evidence="1">Cytoskeleton</location>
    </subcellularLocation>
    <subcellularLocation>
        <location evidence="11">Synapse</location>
    </subcellularLocation>
</comment>
<evidence type="ECO:0000256" key="6">
    <source>
        <dbReference type="ARBA" id="ARBA00022902"/>
    </source>
</evidence>
<dbReference type="InterPro" id="IPR036034">
    <property type="entry name" value="PDZ_sf"/>
</dbReference>
<proteinExistence type="predicted"/>
<name>A0AAV4PYV4_9ARAC</name>
<evidence type="ECO:0000256" key="12">
    <source>
        <dbReference type="SAM" id="Coils"/>
    </source>
</evidence>
<dbReference type="GO" id="GO:0014069">
    <property type="term" value="C:postsynaptic density"/>
    <property type="evidence" value="ECO:0007669"/>
    <property type="project" value="TreeGrafter"/>
</dbReference>
<feature type="region of interest" description="Disordered" evidence="13">
    <location>
        <begin position="140"/>
        <end position="190"/>
    </location>
</feature>
<keyword evidence="7" id="KW-0770">Synapse</keyword>
<dbReference type="CDD" id="cd06790">
    <property type="entry name" value="PDZ_neurabin-like"/>
    <property type="match status" value="1"/>
</dbReference>
<dbReference type="CDD" id="cd09512">
    <property type="entry name" value="SAM_Neurabin-like"/>
    <property type="match status" value="1"/>
</dbReference>
<feature type="region of interest" description="Disordered" evidence="13">
    <location>
        <begin position="36"/>
        <end position="55"/>
    </location>
</feature>
<evidence type="ECO:0000313" key="16">
    <source>
        <dbReference type="EMBL" id="GIY00348.1"/>
    </source>
</evidence>
<evidence type="ECO:0000256" key="9">
    <source>
        <dbReference type="ARBA" id="ARBA00023203"/>
    </source>
</evidence>
<feature type="compositionally biased region" description="Polar residues" evidence="13">
    <location>
        <begin position="74"/>
        <end position="89"/>
    </location>
</feature>
<dbReference type="SUPFAM" id="SSF47769">
    <property type="entry name" value="SAM/Pointed domain"/>
    <property type="match status" value="1"/>
</dbReference>
<dbReference type="PROSITE" id="PS50105">
    <property type="entry name" value="SAM_DOMAIN"/>
    <property type="match status" value="1"/>
</dbReference>
<evidence type="ECO:0000256" key="3">
    <source>
        <dbReference type="ARBA" id="ARBA00022490"/>
    </source>
</evidence>
<dbReference type="GO" id="GO:0015629">
    <property type="term" value="C:actin cytoskeleton"/>
    <property type="evidence" value="ECO:0007669"/>
    <property type="project" value="TreeGrafter"/>
</dbReference>
<evidence type="ECO:0000256" key="4">
    <source>
        <dbReference type="ARBA" id="ARBA00022553"/>
    </source>
</evidence>
<dbReference type="InterPro" id="IPR043446">
    <property type="entry name" value="Neurabin-like"/>
</dbReference>
<dbReference type="InterPro" id="IPR001660">
    <property type="entry name" value="SAM"/>
</dbReference>
<keyword evidence="2" id="KW-0217">Developmental protein</keyword>
<dbReference type="Gene3D" id="2.30.42.10">
    <property type="match status" value="1"/>
</dbReference>
<evidence type="ECO:0000259" key="14">
    <source>
        <dbReference type="PROSITE" id="PS50105"/>
    </source>
</evidence>
<feature type="domain" description="SAM" evidence="14">
    <location>
        <begin position="1516"/>
        <end position="1579"/>
    </location>
</feature>
<evidence type="ECO:0000256" key="7">
    <source>
        <dbReference type="ARBA" id="ARBA00023018"/>
    </source>
</evidence>
<evidence type="ECO:0000256" key="11">
    <source>
        <dbReference type="ARBA" id="ARBA00034103"/>
    </source>
</evidence>
<dbReference type="InterPro" id="IPR001478">
    <property type="entry name" value="PDZ"/>
</dbReference>
<dbReference type="PROSITE" id="PS50106">
    <property type="entry name" value="PDZ"/>
    <property type="match status" value="1"/>
</dbReference>
<dbReference type="PANTHER" id="PTHR16154:SF6">
    <property type="entry name" value="SPINOPHILIN, ISOFORM J"/>
    <property type="match status" value="1"/>
</dbReference>
<evidence type="ECO:0000259" key="15">
    <source>
        <dbReference type="PROSITE" id="PS50106"/>
    </source>
</evidence>
<feature type="compositionally biased region" description="Polar residues" evidence="13">
    <location>
        <begin position="1273"/>
        <end position="1293"/>
    </location>
</feature>
<feature type="compositionally biased region" description="Polar residues" evidence="13">
    <location>
        <begin position="106"/>
        <end position="121"/>
    </location>
</feature>
<keyword evidence="9" id="KW-0009">Actin-binding</keyword>
<feature type="compositionally biased region" description="Low complexity" evidence="13">
    <location>
        <begin position="564"/>
        <end position="573"/>
    </location>
</feature>
<dbReference type="EMBL" id="BPLQ01003416">
    <property type="protein sequence ID" value="GIY00348.1"/>
    <property type="molecule type" value="Genomic_DNA"/>
</dbReference>
<comment type="caution">
    <text evidence="16">The sequence shown here is derived from an EMBL/GenBank/DDBJ whole genome shotgun (WGS) entry which is preliminary data.</text>
</comment>
<dbReference type="FunFam" id="2.30.42.10:FF:000010">
    <property type="entry name" value="Neurabin-1 isoform 1"/>
    <property type="match status" value="1"/>
</dbReference>
<dbReference type="GO" id="GO:0031175">
    <property type="term" value="P:neuron projection development"/>
    <property type="evidence" value="ECO:0007669"/>
    <property type="project" value="TreeGrafter"/>
</dbReference>
<evidence type="ECO:0000256" key="8">
    <source>
        <dbReference type="ARBA" id="ARBA00023054"/>
    </source>
</evidence>
<feature type="compositionally biased region" description="Basic and acidic residues" evidence="13">
    <location>
        <begin position="36"/>
        <end position="53"/>
    </location>
</feature>
<dbReference type="GO" id="GO:0030425">
    <property type="term" value="C:dendrite"/>
    <property type="evidence" value="ECO:0007669"/>
    <property type="project" value="TreeGrafter"/>
</dbReference>
<feature type="compositionally biased region" description="Polar residues" evidence="13">
    <location>
        <begin position="541"/>
        <end position="562"/>
    </location>
</feature>
<keyword evidence="17" id="KW-1185">Reference proteome</keyword>
<evidence type="ECO:0000256" key="10">
    <source>
        <dbReference type="ARBA" id="ARBA00023212"/>
    </source>
</evidence>
<evidence type="ECO:0000256" key="5">
    <source>
        <dbReference type="ARBA" id="ARBA00022782"/>
    </source>
</evidence>
<organism evidence="16 17">
    <name type="scientific">Caerostris darwini</name>
    <dbReference type="NCBI Taxonomy" id="1538125"/>
    <lineage>
        <taxon>Eukaryota</taxon>
        <taxon>Metazoa</taxon>
        <taxon>Ecdysozoa</taxon>
        <taxon>Arthropoda</taxon>
        <taxon>Chelicerata</taxon>
        <taxon>Arachnida</taxon>
        <taxon>Araneae</taxon>
        <taxon>Araneomorphae</taxon>
        <taxon>Entelegynae</taxon>
        <taxon>Araneoidea</taxon>
        <taxon>Araneidae</taxon>
        <taxon>Caerostris</taxon>
    </lineage>
</organism>
<dbReference type="Proteomes" id="UP001054837">
    <property type="component" value="Unassembled WGS sequence"/>
</dbReference>
<keyword evidence="10" id="KW-0206">Cytoskeleton</keyword>
<dbReference type="GO" id="GO:0051015">
    <property type="term" value="F:actin filament binding"/>
    <property type="evidence" value="ECO:0007669"/>
    <property type="project" value="TreeGrafter"/>
</dbReference>
<dbReference type="GO" id="GO:0005737">
    <property type="term" value="C:cytoplasm"/>
    <property type="evidence" value="ECO:0007669"/>
    <property type="project" value="TreeGrafter"/>
</dbReference>
<evidence type="ECO:0000256" key="13">
    <source>
        <dbReference type="SAM" id="MobiDB-lite"/>
    </source>
</evidence>
<evidence type="ECO:0000313" key="17">
    <source>
        <dbReference type="Proteomes" id="UP001054837"/>
    </source>
</evidence>
<dbReference type="Gene3D" id="1.10.150.50">
    <property type="entry name" value="Transcription Factor, Ets-1"/>
    <property type="match status" value="1"/>
</dbReference>
<feature type="region of interest" description="Disordered" evidence="13">
    <location>
        <begin position="1270"/>
        <end position="1293"/>
    </location>
</feature>
<dbReference type="GO" id="GO:0007015">
    <property type="term" value="P:actin filament organization"/>
    <property type="evidence" value="ECO:0007669"/>
    <property type="project" value="TreeGrafter"/>
</dbReference>
<protein>
    <submittedName>
        <fullName evidence="16">Neurabin-1</fullName>
    </submittedName>
</protein>
<feature type="compositionally biased region" description="Basic and acidic residues" evidence="13">
    <location>
        <begin position="140"/>
        <end position="149"/>
    </location>
</feature>
<dbReference type="Pfam" id="PF00595">
    <property type="entry name" value="PDZ"/>
    <property type="match status" value="1"/>
</dbReference>
<keyword evidence="3" id="KW-0963">Cytoplasm</keyword>
<dbReference type="InterPro" id="IPR040645">
    <property type="entry name" value="Neurabin-1/2_PDZ"/>
</dbReference>
<feature type="region of interest" description="Disordered" evidence="13">
    <location>
        <begin position="74"/>
        <end position="121"/>
    </location>
</feature>
<sequence length="1605" mass="180311">MAHIEAEVYSQPRRGWLETKSQKIEQPFYKMMKSSFEDKEKGIKESAKAKAENVRPMGTKVSTIAHMFQTLSQQKVENSGLRSPVNKDSPTAERVQSPDMYKPERSSSLPAFPSSNCSLSRRGSHLARFNNAKAMFEKLEKSKGTDVRTRSSTIANPESTKVTSKTNSSDSSINKLSQSVGNLDNKPSNSKEIALKSDTFSKVTSETLKAVPQPVKNFAKIDSERISFDNKSSYQKVESISQNSRENSDNFVQLSNNENCDIKSFSMQSIVNNDISYKKITIEAPKIIPQTTCQFLNLPLNSDYKEDHIKHDNSSLFLIENKVESKSVFKDDNRNELNEKNEKNNSLINITVLNNDIQENETTQKLHVDRIESISFQHFNHVESISVNDSKVQQPENYSKDTSDKRSVISDDSFSSKLPIRKSKFLSENMNDNTNLSESIQYNELNNCVLSSSGIDLVYDSFHSALENSRDCFKSSPSKSKSSNICDDYASFENIGVPALESFQSALENTKDSFKSIKEAHTNSFRQEETIICSGSSELNKDSVPSLTAADVSTNMPNTDPVESSISNSNSKSPIKRQEPSDSLYNSIFSELHNNLQQKYEYELPEKETFFVTNKISQDTFNTEVEENNSYAIIEDLKDGLKETFVDDTSSDCQYSDEFGSQDGFSTSKDFKHSNNYAVNEHFPFLPSTNFADSHYRASSKAEVALHDSAGESLAECEEQDLEFIQDLEDLHMQPLNSTVAKSNLGYIELMTEDEAEKLLSSRDQPVLLSDEEAREVVLLLSRSDEMQKDSPNEIISDIDKDLNSTYVASNKSNSSVVHDGTEYHFLEDGHYYFEYPGLSPSENEEMRELKDDISEESIDSGQSFHKKSKISFSTDPIKVYSTHSTDDYDRRNEDVDPISASAEYELEKRIEKMDVFPVDLIKGPEGLGLSIIGMGVGADAGVEKLGIFVKTVTPNGAADKDGRIHVNDQIIEVDGKSLVGVTQAYAAAVLRNTAGPVRFIIGREKEGAQSEIAQLISQSLIADRTRDSERENDDSYSKPHCAGMLTKDELKKANEKLLAMEHMESDYIKWLDIAQCQLEELGLNLQSAEQELLQYKSELETLKATHSNLDKKYSKAKHYIKEFQRREKELIQWQEYHVQQLQEKDQEYNSLVKALKDRIILLEQSLLETQKKAGLTTGLPYSTPLKQDTPQYRNTISPPKFLKIECPDMSDSEASDSEIQSPFSPDDEFCSKRVTMERRPGREKLFDTAVPHTELLDTSAAKAKAELANKGSLANRQPPSTKKQCISDSSPDRSSIYDIFTSSSENAETQMEEKSFLNQSVFDTSQQFPDWDKNDESSFHSPPLTLLEEMKVAVAARQARINNSITSEDNCELGNDLPIESIQVTKQQSSYEAVMKQSSQSYEVVTKQSSYEMSSMVESYTKLETFSKEASRSQSSLHSYSSQQNASVKSQANSEVSFSDNSISANHAESCTSLLSNESTSSETAGLNSVTESISSPSQEDKQPTALLSEPAHQWSAEQVALWLQSLGFDHHVPQFLDSDVTGQILLQIDSSRLKALGVLSSAERSTIKKKVKEMRIYLEKLQKSFEKEQKAKEKLWKKLSGKK</sequence>
<feature type="compositionally biased region" description="Polar residues" evidence="13">
    <location>
        <begin position="150"/>
        <end position="190"/>
    </location>
</feature>
<dbReference type="SUPFAM" id="SSF50156">
    <property type="entry name" value="PDZ domain-like"/>
    <property type="match status" value="1"/>
</dbReference>
<evidence type="ECO:0000256" key="2">
    <source>
        <dbReference type="ARBA" id="ARBA00022473"/>
    </source>
</evidence>
<keyword evidence="5" id="KW-0221">Differentiation</keyword>
<keyword evidence="8 12" id="KW-0175">Coiled coil</keyword>
<dbReference type="GO" id="GO:0019722">
    <property type="term" value="P:calcium-mediated signaling"/>
    <property type="evidence" value="ECO:0007669"/>
    <property type="project" value="TreeGrafter"/>
</dbReference>
<feature type="coiled-coil region" evidence="12">
    <location>
        <begin position="1139"/>
        <end position="1173"/>
    </location>
</feature>
<keyword evidence="6" id="KW-0524">Neurogenesis</keyword>
<dbReference type="SMART" id="SM00454">
    <property type="entry name" value="SAM"/>
    <property type="match status" value="1"/>
</dbReference>
<keyword evidence="4" id="KW-0597">Phosphoprotein</keyword>
<accession>A0AAV4PYV4</accession>
<feature type="domain" description="PDZ" evidence="15">
    <location>
        <begin position="918"/>
        <end position="1006"/>
    </location>
</feature>
<dbReference type="InterPro" id="IPR013761">
    <property type="entry name" value="SAM/pointed_sf"/>
</dbReference>
<dbReference type="Pfam" id="PF17817">
    <property type="entry name" value="PDZ_5"/>
    <property type="match status" value="1"/>
</dbReference>
<feature type="region of interest" description="Disordered" evidence="13">
    <location>
        <begin position="541"/>
        <end position="580"/>
    </location>
</feature>
<dbReference type="PANTHER" id="PTHR16154">
    <property type="entry name" value="NEURABIN"/>
    <property type="match status" value="1"/>
</dbReference>
<dbReference type="Pfam" id="PF07647">
    <property type="entry name" value="SAM_2"/>
    <property type="match status" value="1"/>
</dbReference>
<feature type="coiled-coil region" evidence="12">
    <location>
        <begin position="1072"/>
        <end position="1113"/>
    </location>
</feature>
<feature type="region of interest" description="Disordered" evidence="13">
    <location>
        <begin position="1486"/>
        <end position="1509"/>
    </location>
</feature>
<dbReference type="SMART" id="SM00228">
    <property type="entry name" value="PDZ"/>
    <property type="match status" value="1"/>
</dbReference>
<reference evidence="16 17" key="1">
    <citation type="submission" date="2021-06" db="EMBL/GenBank/DDBJ databases">
        <title>Caerostris darwini draft genome.</title>
        <authorList>
            <person name="Kono N."/>
            <person name="Arakawa K."/>
        </authorList>
    </citation>
    <scope>NUCLEOTIDE SEQUENCE [LARGE SCALE GENOMIC DNA]</scope>
</reference>
<evidence type="ECO:0000256" key="1">
    <source>
        <dbReference type="ARBA" id="ARBA00004245"/>
    </source>
</evidence>
<gene>
    <name evidence="16" type="primary">PPP1R9A</name>
    <name evidence="16" type="ORF">CDAR_115591</name>
</gene>